<organism evidence="1 2">
    <name type="scientific">Salisediminibacterium beveridgei</name>
    <dbReference type="NCBI Taxonomy" id="632773"/>
    <lineage>
        <taxon>Bacteria</taxon>
        <taxon>Bacillati</taxon>
        <taxon>Bacillota</taxon>
        <taxon>Bacilli</taxon>
        <taxon>Bacillales</taxon>
        <taxon>Bacillaceae</taxon>
        <taxon>Salisediminibacterium</taxon>
    </lineage>
</organism>
<dbReference type="OrthoDB" id="2353288at2"/>
<evidence type="ECO:0000313" key="1">
    <source>
        <dbReference type="EMBL" id="AOM83650.1"/>
    </source>
</evidence>
<name>A0A1D7QXB8_9BACI</name>
<sequence>MQRKYSEMSMAELQTEIGELTVKAQKAEQRGMISEFAVHERKILMAQAYLMDPDEFNSGERYQFKGDESDYFDIDYINGVFAWGYRSGESKLEAVPISVFGKQLPVD</sequence>
<reference evidence="1 2" key="1">
    <citation type="submission" date="2015-08" db="EMBL/GenBank/DDBJ databases">
        <title>The complete genome sequence of Bacillus beveridgei MLTeJB.</title>
        <authorList>
            <person name="Hanson T.E."/>
            <person name="Mesa C."/>
            <person name="Basesman S.M."/>
            <person name="Oremland R.S."/>
        </authorList>
    </citation>
    <scope>NUCLEOTIDE SEQUENCE [LARGE SCALE GENOMIC DNA]</scope>
    <source>
        <strain evidence="1 2">MLTeJB</strain>
    </source>
</reference>
<dbReference type="Gene3D" id="1.10.287.880">
    <property type="entry name" value="Hypothetical protein YfhH domain"/>
    <property type="match status" value="1"/>
</dbReference>
<protein>
    <submittedName>
        <fullName evidence="1">Transcription regulator</fullName>
    </submittedName>
</protein>
<dbReference type="KEGG" id="bbev:BBEV_2309"/>
<evidence type="ECO:0000313" key="2">
    <source>
        <dbReference type="Proteomes" id="UP000094463"/>
    </source>
</evidence>
<proteinExistence type="predicted"/>
<dbReference type="SUPFAM" id="SSF101697">
    <property type="entry name" value="Hypothetical protein YfhH"/>
    <property type="match status" value="1"/>
</dbReference>
<gene>
    <name evidence="1" type="ORF">BBEV_2309</name>
</gene>
<dbReference type="InterPro" id="IPR036289">
    <property type="entry name" value="YfhH"/>
</dbReference>
<accession>A0A1D7QXB8</accession>
<dbReference type="InterPro" id="IPR014938">
    <property type="entry name" value="YfhH-like"/>
</dbReference>
<dbReference type="Gene3D" id="2.30.30.340">
    <property type="entry name" value="Hypothetical protein YfhH like domains"/>
    <property type="match status" value="1"/>
</dbReference>
<dbReference type="Proteomes" id="UP000094463">
    <property type="component" value="Chromosome"/>
</dbReference>
<dbReference type="PATRIC" id="fig|632773.3.peg.2413"/>
<dbReference type="RefSeq" id="WP_069365610.1">
    <property type="nucleotide sequence ID" value="NZ_CP012502.1"/>
</dbReference>
<dbReference type="STRING" id="632773.BBEV_2309"/>
<dbReference type="Pfam" id="PF08838">
    <property type="entry name" value="DUF1811"/>
    <property type="match status" value="1"/>
</dbReference>
<keyword evidence="2" id="KW-1185">Reference proteome</keyword>
<dbReference type="AlphaFoldDB" id="A0A1D7QXB8"/>
<dbReference type="EMBL" id="CP012502">
    <property type="protein sequence ID" value="AOM83650.1"/>
    <property type="molecule type" value="Genomic_DNA"/>
</dbReference>